<dbReference type="SFLD" id="SFLDG01138">
    <property type="entry name" value="C1.6.2:_Deoxy-d-mannose-octulo"/>
    <property type="match status" value="1"/>
</dbReference>
<dbReference type="STRING" id="335543.Sfum_2073"/>
<accession>A0LK04</accession>
<evidence type="ECO:0000256" key="1">
    <source>
        <dbReference type="ARBA" id="ARBA00001946"/>
    </source>
</evidence>
<dbReference type="SUPFAM" id="SSF56784">
    <property type="entry name" value="HAD-like"/>
    <property type="match status" value="1"/>
</dbReference>
<dbReference type="FunFam" id="3.40.50.1000:FF:000029">
    <property type="entry name" value="3-deoxy-D-manno-octulosonate 8-phosphate phosphatase KdsC"/>
    <property type="match status" value="1"/>
</dbReference>
<dbReference type="InterPro" id="IPR023214">
    <property type="entry name" value="HAD_sf"/>
</dbReference>
<dbReference type="InParanoid" id="A0LK04"/>
<dbReference type="PANTHER" id="PTHR21485:SF3">
    <property type="entry name" value="N-ACYLNEURAMINATE CYTIDYLYLTRANSFERASE"/>
    <property type="match status" value="1"/>
</dbReference>
<dbReference type="AlphaFoldDB" id="A0LK04"/>
<feature type="binding site" evidence="7">
    <location>
        <position position="116"/>
    </location>
    <ligand>
        <name>Mg(2+)</name>
        <dbReference type="ChEBI" id="CHEBI:18420"/>
    </ligand>
</feature>
<dbReference type="FunCoup" id="A0LK04">
    <property type="interactions" value="289"/>
</dbReference>
<evidence type="ECO:0000313" key="8">
    <source>
        <dbReference type="EMBL" id="ABK17756.1"/>
    </source>
</evidence>
<dbReference type="GO" id="GO:0046872">
    <property type="term" value="F:metal ion binding"/>
    <property type="evidence" value="ECO:0007669"/>
    <property type="project" value="UniProtKB-KW"/>
</dbReference>
<evidence type="ECO:0000256" key="3">
    <source>
        <dbReference type="ARBA" id="ARBA00011881"/>
    </source>
</evidence>
<comment type="similarity">
    <text evidence="2">Belongs to the KdsC family.</text>
</comment>
<dbReference type="Gene3D" id="3.40.50.1000">
    <property type="entry name" value="HAD superfamily/HAD-like"/>
    <property type="match status" value="1"/>
</dbReference>
<dbReference type="Proteomes" id="UP000001784">
    <property type="component" value="Chromosome"/>
</dbReference>
<evidence type="ECO:0000256" key="2">
    <source>
        <dbReference type="ARBA" id="ARBA00005893"/>
    </source>
</evidence>
<dbReference type="HOGENOM" id="CLU_106694_0_1_7"/>
<dbReference type="SFLD" id="SFLDG01136">
    <property type="entry name" value="C1.6:_Phosphoserine_Phosphatas"/>
    <property type="match status" value="1"/>
</dbReference>
<dbReference type="Pfam" id="PF08282">
    <property type="entry name" value="Hydrolase_3"/>
    <property type="match status" value="1"/>
</dbReference>
<evidence type="ECO:0000256" key="4">
    <source>
        <dbReference type="ARBA" id="ARBA00022723"/>
    </source>
</evidence>
<organism evidence="8 9">
    <name type="scientific">Syntrophobacter fumaroxidans (strain DSM 10017 / MPOB)</name>
    <dbReference type="NCBI Taxonomy" id="335543"/>
    <lineage>
        <taxon>Bacteria</taxon>
        <taxon>Pseudomonadati</taxon>
        <taxon>Thermodesulfobacteriota</taxon>
        <taxon>Syntrophobacteria</taxon>
        <taxon>Syntrophobacterales</taxon>
        <taxon>Syntrophobacteraceae</taxon>
        <taxon>Syntrophobacter</taxon>
    </lineage>
</organism>
<dbReference type="PIRSF" id="PIRSF006118">
    <property type="entry name" value="KDO8-P_Ptase"/>
    <property type="match status" value="1"/>
</dbReference>
<sequence>MTPDTLEEALRLRIARLRMMIFDVDGVLTDGRIIYLDDGSEIKVFDVQDGHGIKLLQRAGFEVALLSGRYCRAVEQRGKGLGISRIYQGEKVKIEAYESILRDTGLKDEEVGFMGDDLIDIPVMRRVGFAVAVPNASPHVLAYAHHVTRAAGGHGACREVCELILHVQGLWNTVTMRYFGTDPPS</sequence>
<keyword evidence="5 8" id="KW-0378">Hydrolase</keyword>
<comment type="cofactor">
    <cofactor evidence="1 7">
        <name>Mg(2+)</name>
        <dbReference type="ChEBI" id="CHEBI:18420"/>
    </cofactor>
</comment>
<evidence type="ECO:0000256" key="7">
    <source>
        <dbReference type="PIRSR" id="PIRSR006118-2"/>
    </source>
</evidence>
<keyword evidence="9" id="KW-1185">Reference proteome</keyword>
<dbReference type="KEGG" id="sfu:Sfum_2073"/>
<keyword evidence="4 7" id="KW-0479">Metal-binding</keyword>
<dbReference type="EC" id="3.1.3.45" evidence="8"/>
<evidence type="ECO:0000256" key="5">
    <source>
        <dbReference type="ARBA" id="ARBA00022801"/>
    </source>
</evidence>
<dbReference type="InterPro" id="IPR036412">
    <property type="entry name" value="HAD-like_sf"/>
</dbReference>
<dbReference type="InterPro" id="IPR050793">
    <property type="entry name" value="CMP-NeuNAc_synthase"/>
</dbReference>
<name>A0LK04_SYNFM</name>
<proteinExistence type="inferred from homology"/>
<dbReference type="EMBL" id="CP000478">
    <property type="protein sequence ID" value="ABK17756.1"/>
    <property type="molecule type" value="Genomic_DNA"/>
</dbReference>
<dbReference type="SFLD" id="SFLDS00003">
    <property type="entry name" value="Haloacid_Dehalogenase"/>
    <property type="match status" value="1"/>
</dbReference>
<dbReference type="InterPro" id="IPR010023">
    <property type="entry name" value="KdsC_fam"/>
</dbReference>
<evidence type="ECO:0000313" key="9">
    <source>
        <dbReference type="Proteomes" id="UP000001784"/>
    </source>
</evidence>
<keyword evidence="6 7" id="KW-0460">Magnesium</keyword>
<gene>
    <name evidence="8" type="ordered locus">Sfum_2073</name>
</gene>
<dbReference type="GO" id="GO:0019143">
    <property type="term" value="F:3-deoxy-manno-octulosonate-8-phosphatase activity"/>
    <property type="evidence" value="ECO:0007669"/>
    <property type="project" value="UniProtKB-EC"/>
</dbReference>
<feature type="binding site" evidence="7">
    <location>
        <position position="23"/>
    </location>
    <ligand>
        <name>Mg(2+)</name>
        <dbReference type="ChEBI" id="CHEBI:18420"/>
    </ligand>
</feature>
<reference evidence="8 9" key="1">
    <citation type="submission" date="2006-10" db="EMBL/GenBank/DDBJ databases">
        <title>Complete sequence of Syntrophobacter fumaroxidans MPOB.</title>
        <authorList>
            <consortium name="US DOE Joint Genome Institute"/>
            <person name="Copeland A."/>
            <person name="Lucas S."/>
            <person name="Lapidus A."/>
            <person name="Barry K."/>
            <person name="Detter J.C."/>
            <person name="Glavina del Rio T."/>
            <person name="Hammon N."/>
            <person name="Israni S."/>
            <person name="Pitluck S."/>
            <person name="Goltsman E.G."/>
            <person name="Martinez M."/>
            <person name="Schmutz J."/>
            <person name="Larimer F."/>
            <person name="Land M."/>
            <person name="Hauser L."/>
            <person name="Kyrpides N."/>
            <person name="Kim E."/>
            <person name="Boone D.R."/>
            <person name="Brockman F."/>
            <person name="Culley D."/>
            <person name="Ferry J."/>
            <person name="Gunsalus R."/>
            <person name="McInerney M.J."/>
            <person name="Morrison M."/>
            <person name="Plugge C."/>
            <person name="Rohlin L."/>
            <person name="Scholten J."/>
            <person name="Sieber J."/>
            <person name="Stams A.J.M."/>
            <person name="Worm P."/>
            <person name="Henstra A.M."/>
            <person name="Richardson P."/>
        </authorList>
    </citation>
    <scope>NUCLEOTIDE SEQUENCE [LARGE SCALE GENOMIC DNA]</scope>
    <source>
        <strain evidence="9">DSM 10017 / MPOB</strain>
    </source>
</reference>
<protein>
    <submittedName>
        <fullName evidence="8">3-deoxy-D-manno-octulosonate 8-phosphate phosphatase, YrbI family</fullName>
        <ecNumber evidence="8">3.1.3.45</ecNumber>
    </submittedName>
</protein>
<dbReference type="GO" id="GO:0008781">
    <property type="term" value="F:N-acylneuraminate cytidylyltransferase activity"/>
    <property type="evidence" value="ECO:0007669"/>
    <property type="project" value="TreeGrafter"/>
</dbReference>
<dbReference type="RefSeq" id="WP_011698925.1">
    <property type="nucleotide sequence ID" value="NC_008554.1"/>
</dbReference>
<evidence type="ECO:0000256" key="6">
    <source>
        <dbReference type="ARBA" id="ARBA00022842"/>
    </source>
</evidence>
<dbReference type="PANTHER" id="PTHR21485">
    <property type="entry name" value="HAD SUPERFAMILY MEMBERS CMAS AND KDSC"/>
    <property type="match status" value="1"/>
</dbReference>
<dbReference type="CDD" id="cd01630">
    <property type="entry name" value="HAD_KDO-like"/>
    <property type="match status" value="1"/>
</dbReference>
<feature type="binding site" evidence="7">
    <location>
        <position position="25"/>
    </location>
    <ligand>
        <name>substrate</name>
    </ligand>
</feature>
<dbReference type="NCBIfam" id="TIGR01670">
    <property type="entry name" value="KdsC-phosphatas"/>
    <property type="match status" value="1"/>
</dbReference>
<dbReference type="eggNOG" id="COG1778">
    <property type="taxonomic scope" value="Bacteria"/>
</dbReference>
<comment type="subunit">
    <text evidence="3">Homotetramer.</text>
</comment>